<comment type="caution">
    <text evidence="1">The sequence shown here is derived from an EMBL/GenBank/DDBJ whole genome shotgun (WGS) entry which is preliminary data.</text>
</comment>
<dbReference type="Proteomes" id="UP000499080">
    <property type="component" value="Unassembled WGS sequence"/>
</dbReference>
<name>A0A4Y2D5N2_ARAVE</name>
<organism evidence="1 2">
    <name type="scientific">Araneus ventricosus</name>
    <name type="common">Orbweaver spider</name>
    <name type="synonym">Epeira ventricosa</name>
    <dbReference type="NCBI Taxonomy" id="182803"/>
    <lineage>
        <taxon>Eukaryota</taxon>
        <taxon>Metazoa</taxon>
        <taxon>Ecdysozoa</taxon>
        <taxon>Arthropoda</taxon>
        <taxon>Chelicerata</taxon>
        <taxon>Arachnida</taxon>
        <taxon>Araneae</taxon>
        <taxon>Araneomorphae</taxon>
        <taxon>Entelegynae</taxon>
        <taxon>Araneoidea</taxon>
        <taxon>Araneidae</taxon>
        <taxon>Araneus</taxon>
    </lineage>
</organism>
<dbReference type="EMBL" id="BGPR01000307">
    <property type="protein sequence ID" value="GBM12023.1"/>
    <property type="molecule type" value="Genomic_DNA"/>
</dbReference>
<accession>A0A4Y2D5N2</accession>
<evidence type="ECO:0000313" key="2">
    <source>
        <dbReference type="Proteomes" id="UP000499080"/>
    </source>
</evidence>
<keyword evidence="2" id="KW-1185">Reference proteome</keyword>
<protein>
    <submittedName>
        <fullName evidence="1">Uncharacterized protein</fullName>
    </submittedName>
</protein>
<gene>
    <name evidence="1" type="ORF">AVEN_256107_1</name>
</gene>
<proteinExistence type="predicted"/>
<reference evidence="1 2" key="1">
    <citation type="journal article" date="2019" name="Sci. Rep.">
        <title>Orb-weaving spider Araneus ventricosus genome elucidates the spidroin gene catalogue.</title>
        <authorList>
            <person name="Kono N."/>
            <person name="Nakamura H."/>
            <person name="Ohtoshi R."/>
            <person name="Moran D.A.P."/>
            <person name="Shinohara A."/>
            <person name="Yoshida Y."/>
            <person name="Fujiwara M."/>
            <person name="Mori M."/>
            <person name="Tomita M."/>
            <person name="Arakawa K."/>
        </authorList>
    </citation>
    <scope>NUCLEOTIDE SEQUENCE [LARGE SCALE GENOMIC DNA]</scope>
</reference>
<evidence type="ECO:0000313" key="1">
    <source>
        <dbReference type="EMBL" id="GBM12023.1"/>
    </source>
</evidence>
<dbReference type="AlphaFoldDB" id="A0A4Y2D5N2"/>
<sequence>MNIPTLLACMEISPWFWIMKKFKRVGDVYDMIPLAFFVYLLALHNRSICKDRLDVMKALEDKQQGQKDGFCQKSEEKWAQTIQKTTELSTQCRPTSANKTLWLKIFVNNKYRLVKLKDILSIYNSICIELPQ</sequence>